<dbReference type="EMBL" id="FWXV01000006">
    <property type="protein sequence ID" value="SMD20687.1"/>
    <property type="molecule type" value="Genomic_DNA"/>
</dbReference>
<proteinExistence type="predicted"/>
<protein>
    <recommendedName>
        <fullName evidence="3">MalT-like TPR region domain-containing protein</fullName>
    </recommendedName>
</protein>
<dbReference type="AlphaFoldDB" id="A0A1Y5XWW5"/>
<dbReference type="RefSeq" id="WP_084430591.1">
    <property type="nucleotide sequence ID" value="NZ_FWXV01000006.1"/>
</dbReference>
<name>A0A1Y5XWW5_KIBAR</name>
<dbReference type="InterPro" id="IPR011990">
    <property type="entry name" value="TPR-like_helical_dom_sf"/>
</dbReference>
<dbReference type="SUPFAM" id="SSF48452">
    <property type="entry name" value="TPR-like"/>
    <property type="match status" value="1"/>
</dbReference>
<evidence type="ECO:0000313" key="1">
    <source>
        <dbReference type="EMBL" id="SMD20687.1"/>
    </source>
</evidence>
<dbReference type="Proteomes" id="UP000192674">
    <property type="component" value="Unassembled WGS sequence"/>
</dbReference>
<keyword evidence="2" id="KW-1185">Reference proteome</keyword>
<reference evidence="1 2" key="1">
    <citation type="submission" date="2017-04" db="EMBL/GenBank/DDBJ databases">
        <authorList>
            <person name="Afonso C.L."/>
            <person name="Miller P.J."/>
            <person name="Scott M.A."/>
            <person name="Spackman E."/>
            <person name="Goraichik I."/>
            <person name="Dimitrov K.M."/>
            <person name="Suarez D.L."/>
            <person name="Swayne D.E."/>
        </authorList>
    </citation>
    <scope>NUCLEOTIDE SEQUENCE [LARGE SCALE GENOMIC DNA]</scope>
    <source>
        <strain evidence="1 2">DSM 43828</strain>
    </source>
</reference>
<sequence length="225" mass="25059">MTEESRRLAQRLDDESALGHAIRVAGLATFFQDDVPGGAMLLEEALACFRGVDDRSGVWITLLQLTGMIAILEEPVRAVDLGKECLDLSHTRAHLSRSWALWGLAISRWLTGDRQAAGRLIHECIRIYQPSNRWSLVHSIEILAWITAAEGQYRRAARLFGAADPIWRSTGVLPATLRHLAPSNHQCEQQTRQSLGDETFAVAFREGTRLTTDEAIAYALEAKRS</sequence>
<dbReference type="Gene3D" id="1.25.40.10">
    <property type="entry name" value="Tetratricopeptide repeat domain"/>
    <property type="match status" value="1"/>
</dbReference>
<evidence type="ECO:0000313" key="2">
    <source>
        <dbReference type="Proteomes" id="UP000192674"/>
    </source>
</evidence>
<accession>A0A1Y5XWW5</accession>
<evidence type="ECO:0008006" key="3">
    <source>
        <dbReference type="Google" id="ProtNLM"/>
    </source>
</evidence>
<gene>
    <name evidence="1" type="ORF">SAMN05661093_06541</name>
</gene>
<dbReference type="PANTHER" id="PTHR47691">
    <property type="entry name" value="REGULATOR-RELATED"/>
    <property type="match status" value="1"/>
</dbReference>
<organism evidence="1 2">
    <name type="scientific">Kibdelosporangium aridum</name>
    <dbReference type="NCBI Taxonomy" id="2030"/>
    <lineage>
        <taxon>Bacteria</taxon>
        <taxon>Bacillati</taxon>
        <taxon>Actinomycetota</taxon>
        <taxon>Actinomycetes</taxon>
        <taxon>Pseudonocardiales</taxon>
        <taxon>Pseudonocardiaceae</taxon>
        <taxon>Kibdelosporangium</taxon>
    </lineage>
</organism>
<dbReference type="PANTHER" id="PTHR47691:SF3">
    <property type="entry name" value="HTH-TYPE TRANSCRIPTIONAL REGULATOR RV0890C-RELATED"/>
    <property type="match status" value="1"/>
</dbReference>